<keyword evidence="1" id="KW-0812">Transmembrane</keyword>
<dbReference type="EMBL" id="MFJF01000013">
    <property type="protein sequence ID" value="OGG06905.1"/>
    <property type="molecule type" value="Genomic_DNA"/>
</dbReference>
<protein>
    <recommendedName>
        <fullName evidence="4">DUF192 domain-containing protein</fullName>
    </recommendedName>
</protein>
<dbReference type="PANTHER" id="PTHR37953">
    <property type="entry name" value="UPF0127 PROTEIN MJ1496"/>
    <property type="match status" value="1"/>
</dbReference>
<sequence length="162" mass="18284">MFDYIISLKLIKKILLLSPVFIIAGLIYLIRYNSFQEYRIVKTGLYGETFNLMVADTDILRSKGLSGRADLKSNEGMLFVFDEKKIYTFWMKDMLIPLDFIWIDGDKIVDVSENIPAPINGGDDGSLPLISPKLPVDKVIEVGAGTVRRLNIPEGNKIEINL</sequence>
<evidence type="ECO:0008006" key="4">
    <source>
        <dbReference type="Google" id="ProtNLM"/>
    </source>
</evidence>
<dbReference type="InterPro" id="IPR003795">
    <property type="entry name" value="DUF192"/>
</dbReference>
<dbReference type="Pfam" id="PF02643">
    <property type="entry name" value="DUF192"/>
    <property type="match status" value="1"/>
</dbReference>
<keyword evidence="1" id="KW-1133">Transmembrane helix</keyword>
<dbReference type="AlphaFoldDB" id="A0A1F5Z3G6"/>
<dbReference type="Gene3D" id="2.60.120.1140">
    <property type="entry name" value="Protein of unknown function DUF192"/>
    <property type="match status" value="1"/>
</dbReference>
<reference evidence="2 3" key="1">
    <citation type="journal article" date="2016" name="Nat. Commun.">
        <title>Thousands of microbial genomes shed light on interconnected biogeochemical processes in an aquifer system.</title>
        <authorList>
            <person name="Anantharaman K."/>
            <person name="Brown C.T."/>
            <person name="Hug L.A."/>
            <person name="Sharon I."/>
            <person name="Castelle C.J."/>
            <person name="Probst A.J."/>
            <person name="Thomas B.C."/>
            <person name="Singh A."/>
            <person name="Wilkins M.J."/>
            <person name="Karaoz U."/>
            <person name="Brodie E.L."/>
            <person name="Williams K.H."/>
            <person name="Hubbard S.S."/>
            <person name="Banfield J.F."/>
        </authorList>
    </citation>
    <scope>NUCLEOTIDE SEQUENCE [LARGE SCALE GENOMIC DNA]</scope>
</reference>
<keyword evidence="1" id="KW-0472">Membrane</keyword>
<comment type="caution">
    <text evidence="2">The sequence shown here is derived from an EMBL/GenBank/DDBJ whole genome shotgun (WGS) entry which is preliminary data.</text>
</comment>
<dbReference type="InterPro" id="IPR038695">
    <property type="entry name" value="Saro_0823-like_sf"/>
</dbReference>
<evidence type="ECO:0000256" key="1">
    <source>
        <dbReference type="SAM" id="Phobius"/>
    </source>
</evidence>
<gene>
    <name evidence="2" type="ORF">A2777_03520</name>
</gene>
<feature type="transmembrane region" description="Helical" evidence="1">
    <location>
        <begin position="14"/>
        <end position="32"/>
    </location>
</feature>
<evidence type="ECO:0000313" key="3">
    <source>
        <dbReference type="Proteomes" id="UP000177354"/>
    </source>
</evidence>
<accession>A0A1F5Z3G6</accession>
<organism evidence="2 3">
    <name type="scientific">Candidatus Gottesmanbacteria bacterium RIFCSPHIGHO2_01_FULL_40_15</name>
    <dbReference type="NCBI Taxonomy" id="1798376"/>
    <lineage>
        <taxon>Bacteria</taxon>
        <taxon>Candidatus Gottesmaniibacteriota</taxon>
    </lineage>
</organism>
<evidence type="ECO:0000313" key="2">
    <source>
        <dbReference type="EMBL" id="OGG06905.1"/>
    </source>
</evidence>
<proteinExistence type="predicted"/>
<dbReference type="PANTHER" id="PTHR37953:SF1">
    <property type="entry name" value="UPF0127 PROTEIN MJ1496"/>
    <property type="match status" value="1"/>
</dbReference>
<dbReference type="Proteomes" id="UP000177354">
    <property type="component" value="Unassembled WGS sequence"/>
</dbReference>
<name>A0A1F5Z3G6_9BACT</name>